<comment type="similarity">
    <text evidence="1 10">Belongs to the RecA family.</text>
</comment>
<sequence>MFLVHSSQYHQPQQIAPLLLNHKISLSDAKSSDKSYSSGSLVLDKALGTQGYTVTRMVEISGHTGAGKSTLALHAVAACQVSGGTAAFLDAEHALDLSYAMKVGVDTASLIFSQPKTAEQAFSTALVLIQSGLVDIIVIDSIAALLPMNHQNKSLFHDEENALEHSRVLANGFTTIRAALKSSSCTVIFTNQLRQKPNNSGKEAFESVGGRPVLNMMATRIRLKKSYDILRNNSLIGHHCKIKVLKHKDGVEGASVTLPLIFNKGMALTHETLKYCSENGYLKQDSSGAIFVRGRYLGPSINQVVTYLDQHPKLRNSLNRRLLNISSRRF</sequence>
<evidence type="ECO:0000256" key="10">
    <source>
        <dbReference type="RuleBase" id="RU004527"/>
    </source>
</evidence>
<evidence type="ECO:0000256" key="7">
    <source>
        <dbReference type="ARBA" id="ARBA00023172"/>
    </source>
</evidence>
<dbReference type="GO" id="GO:0006310">
    <property type="term" value="P:DNA recombination"/>
    <property type="evidence" value="ECO:0007669"/>
    <property type="project" value="UniProtKB-KW"/>
</dbReference>
<dbReference type="GO" id="GO:0140664">
    <property type="term" value="F:ATP-dependent DNA damage sensor activity"/>
    <property type="evidence" value="ECO:0007669"/>
    <property type="project" value="InterPro"/>
</dbReference>
<evidence type="ECO:0000256" key="4">
    <source>
        <dbReference type="ARBA" id="ARBA00022763"/>
    </source>
</evidence>
<dbReference type="InterPro" id="IPR013765">
    <property type="entry name" value="DNA_recomb/repair_RecA"/>
</dbReference>
<dbReference type="SUPFAM" id="SSF52540">
    <property type="entry name" value="P-loop containing nucleoside triphosphate hydrolases"/>
    <property type="match status" value="1"/>
</dbReference>
<dbReference type="InterPro" id="IPR020588">
    <property type="entry name" value="RecA_ATP-bd"/>
</dbReference>
<feature type="domain" description="RecA family profile 2" evidence="12">
    <location>
        <begin position="186"/>
        <end position="271"/>
    </location>
</feature>
<dbReference type="PANTHER" id="PTHR45900:SF1">
    <property type="entry name" value="MITOCHONDRIAL DNA REPAIR PROTEIN RECA HOMOLOG-RELATED"/>
    <property type="match status" value="1"/>
</dbReference>
<evidence type="ECO:0000256" key="1">
    <source>
        <dbReference type="ARBA" id="ARBA00009391"/>
    </source>
</evidence>
<name>A0A2S3R1P4_VIBVL</name>
<dbReference type="InterPro" id="IPR049428">
    <property type="entry name" value="RecA-like_N"/>
</dbReference>
<proteinExistence type="inferred from homology"/>
<organism evidence="13 14">
    <name type="scientific">Vibrio vulnificus</name>
    <dbReference type="NCBI Taxonomy" id="672"/>
    <lineage>
        <taxon>Bacteria</taxon>
        <taxon>Pseudomonadati</taxon>
        <taxon>Pseudomonadota</taxon>
        <taxon>Gammaproteobacteria</taxon>
        <taxon>Vibrionales</taxon>
        <taxon>Vibrionaceae</taxon>
        <taxon>Vibrio</taxon>
    </lineage>
</organism>
<dbReference type="Proteomes" id="UP000237466">
    <property type="component" value="Unassembled WGS sequence"/>
</dbReference>
<evidence type="ECO:0000313" key="13">
    <source>
        <dbReference type="EMBL" id="POB47038.1"/>
    </source>
</evidence>
<keyword evidence="5 10" id="KW-0067">ATP-binding</keyword>
<protein>
    <recommendedName>
        <fullName evidence="2">Protein RecA</fullName>
    </recommendedName>
</protein>
<keyword evidence="7 10" id="KW-0233">DNA recombination</keyword>
<evidence type="ECO:0000259" key="12">
    <source>
        <dbReference type="PROSITE" id="PS50163"/>
    </source>
</evidence>
<evidence type="ECO:0000256" key="9">
    <source>
        <dbReference type="ARBA" id="ARBA00023236"/>
    </source>
</evidence>
<dbReference type="PROSITE" id="PS50162">
    <property type="entry name" value="RECA_2"/>
    <property type="match status" value="1"/>
</dbReference>
<evidence type="ECO:0000256" key="6">
    <source>
        <dbReference type="ARBA" id="ARBA00023125"/>
    </source>
</evidence>
<dbReference type="GO" id="GO:0003697">
    <property type="term" value="F:single-stranded DNA binding"/>
    <property type="evidence" value="ECO:0007669"/>
    <property type="project" value="InterPro"/>
</dbReference>
<keyword evidence="4 10" id="KW-0227">DNA damage</keyword>
<comment type="caution">
    <text evidence="13">The sequence shown here is derived from an EMBL/GenBank/DDBJ whole genome shotgun (WGS) entry which is preliminary data.</text>
</comment>
<keyword evidence="8" id="KW-0234">DNA repair</keyword>
<evidence type="ECO:0000313" key="14">
    <source>
        <dbReference type="Proteomes" id="UP000237466"/>
    </source>
</evidence>
<accession>A0A2S3R1P4</accession>
<dbReference type="PANTHER" id="PTHR45900">
    <property type="entry name" value="RECA"/>
    <property type="match status" value="1"/>
</dbReference>
<dbReference type="SMART" id="SM00382">
    <property type="entry name" value="AAA"/>
    <property type="match status" value="1"/>
</dbReference>
<dbReference type="PRINTS" id="PR00142">
    <property type="entry name" value="RECA"/>
</dbReference>
<keyword evidence="9" id="KW-0742">SOS response</keyword>
<dbReference type="AlphaFoldDB" id="A0A2S3R1P4"/>
<dbReference type="EMBL" id="PDGH01000101">
    <property type="protein sequence ID" value="POB47038.1"/>
    <property type="molecule type" value="Genomic_DNA"/>
</dbReference>
<keyword evidence="3 10" id="KW-0547">Nucleotide-binding</keyword>
<dbReference type="GO" id="GO:0009432">
    <property type="term" value="P:SOS response"/>
    <property type="evidence" value="ECO:0007669"/>
    <property type="project" value="UniProtKB-KW"/>
</dbReference>
<gene>
    <name evidence="13" type="ORF">CRN52_13250</name>
</gene>
<dbReference type="InterPro" id="IPR003593">
    <property type="entry name" value="AAA+_ATPase"/>
</dbReference>
<evidence type="ECO:0000256" key="8">
    <source>
        <dbReference type="ARBA" id="ARBA00023204"/>
    </source>
</evidence>
<feature type="domain" description="RecA family profile 1" evidence="11">
    <location>
        <begin position="32"/>
        <end position="193"/>
    </location>
</feature>
<dbReference type="InterPro" id="IPR027417">
    <property type="entry name" value="P-loop_NTPase"/>
</dbReference>
<dbReference type="PROSITE" id="PS50163">
    <property type="entry name" value="RECA_3"/>
    <property type="match status" value="1"/>
</dbReference>
<dbReference type="Gene3D" id="3.40.50.300">
    <property type="entry name" value="P-loop containing nucleotide triphosphate hydrolases"/>
    <property type="match status" value="1"/>
</dbReference>
<dbReference type="GO" id="GO:0005524">
    <property type="term" value="F:ATP binding"/>
    <property type="evidence" value="ECO:0007669"/>
    <property type="project" value="UniProtKB-KW"/>
</dbReference>
<keyword evidence="6 10" id="KW-0238">DNA-binding</keyword>
<dbReference type="RefSeq" id="WP_095665238.1">
    <property type="nucleotide sequence ID" value="NZ_PDGH01000101.1"/>
</dbReference>
<evidence type="ECO:0000256" key="5">
    <source>
        <dbReference type="ARBA" id="ARBA00022840"/>
    </source>
</evidence>
<reference evidence="13 14" key="1">
    <citation type="journal article" date="2018" name="Front. Microbiol.">
        <title>Phylogeny of Vibrio vulnificus from the Analysis of the Core-Genome: Implications for Intra-Species Taxonomy.</title>
        <authorList>
            <person name="Roig F.J."/>
            <person name="Gonzalez-Candelas F."/>
            <person name="Sanjuan E."/>
            <person name="Fouz B."/>
            <person name="Feil E.J."/>
            <person name="Llorens C."/>
            <person name="Baker-Austin C."/>
            <person name="Oliver J.D."/>
            <person name="Danin-Poleg Y."/>
            <person name="Gibas C.J."/>
            <person name="Kashi Y."/>
            <person name="Gulig P.A."/>
            <person name="Morrison S.S."/>
            <person name="Amaro C."/>
        </authorList>
    </citation>
    <scope>NUCLEOTIDE SEQUENCE [LARGE SCALE GENOMIC DNA]</scope>
    <source>
        <strain evidence="13 14">CECT4608</strain>
    </source>
</reference>
<evidence type="ECO:0000256" key="3">
    <source>
        <dbReference type="ARBA" id="ARBA00022741"/>
    </source>
</evidence>
<dbReference type="GO" id="GO:0006281">
    <property type="term" value="P:DNA repair"/>
    <property type="evidence" value="ECO:0007669"/>
    <property type="project" value="UniProtKB-KW"/>
</dbReference>
<evidence type="ECO:0000256" key="2">
    <source>
        <dbReference type="ARBA" id="ARBA00015553"/>
    </source>
</evidence>
<dbReference type="InterPro" id="IPR020587">
    <property type="entry name" value="RecA_monomer-monomer_interface"/>
</dbReference>
<dbReference type="GO" id="GO:0005829">
    <property type="term" value="C:cytosol"/>
    <property type="evidence" value="ECO:0007669"/>
    <property type="project" value="TreeGrafter"/>
</dbReference>
<evidence type="ECO:0000259" key="11">
    <source>
        <dbReference type="PROSITE" id="PS50162"/>
    </source>
</evidence>
<dbReference type="Pfam" id="PF00154">
    <property type="entry name" value="RecA_N"/>
    <property type="match status" value="1"/>
</dbReference>